<protein>
    <submittedName>
        <fullName evidence="1">N-(5'-phosphoribosyl)anthranilate isomerase</fullName>
    </submittedName>
</protein>
<dbReference type="KEGG" id="smer:DU99_32700"/>
<proteinExistence type="predicted"/>
<evidence type="ECO:0000313" key="1">
    <source>
        <dbReference type="EMBL" id="MQW35475.1"/>
    </source>
</evidence>
<dbReference type="RefSeq" id="WP_014530842.1">
    <property type="nucleotide sequence ID" value="NZ_BJNJ01000002.1"/>
</dbReference>
<sequence>MRKSIFKPENVQAAIEAVRPWADDSLTHTNQPLPGGGFRKDIDKIAAFVEAARAA</sequence>
<dbReference type="InterPro" id="IPR013785">
    <property type="entry name" value="Aldolase_TIM"/>
</dbReference>
<dbReference type="GeneID" id="89578765"/>
<comment type="caution">
    <text evidence="1">The sequence shown here is derived from an EMBL/GenBank/DDBJ whole genome shotgun (WGS) entry which is preliminary data.</text>
</comment>
<evidence type="ECO:0000313" key="2">
    <source>
        <dbReference type="Proteomes" id="UP000429484"/>
    </source>
</evidence>
<dbReference type="Proteomes" id="UP000429484">
    <property type="component" value="Unassembled WGS sequence"/>
</dbReference>
<dbReference type="GO" id="GO:0016853">
    <property type="term" value="F:isomerase activity"/>
    <property type="evidence" value="ECO:0007669"/>
    <property type="project" value="UniProtKB-KW"/>
</dbReference>
<gene>
    <name evidence="1" type="ORF">GHK53_22575</name>
</gene>
<dbReference type="Gene3D" id="3.20.20.70">
    <property type="entry name" value="Aldolase class I"/>
    <property type="match status" value="1"/>
</dbReference>
<organism evidence="1 2">
    <name type="scientific">Rhizobium meliloti</name>
    <name type="common">Ensifer meliloti</name>
    <name type="synonym">Sinorhizobium meliloti</name>
    <dbReference type="NCBI Taxonomy" id="382"/>
    <lineage>
        <taxon>Bacteria</taxon>
        <taxon>Pseudomonadati</taxon>
        <taxon>Pseudomonadota</taxon>
        <taxon>Alphaproteobacteria</taxon>
        <taxon>Hyphomicrobiales</taxon>
        <taxon>Rhizobiaceae</taxon>
        <taxon>Sinorhizobium/Ensifer group</taxon>
        <taxon>Sinorhizobium</taxon>
    </lineage>
</organism>
<dbReference type="EMBL" id="WISR01000184">
    <property type="protein sequence ID" value="MQW35475.1"/>
    <property type="molecule type" value="Genomic_DNA"/>
</dbReference>
<accession>A0AAW9TWY1</accession>
<name>A0AAW9TWY1_RHIML</name>
<dbReference type="AlphaFoldDB" id="A0AAW9TWY1"/>
<keyword evidence="1" id="KW-0413">Isomerase</keyword>
<reference evidence="1 2" key="1">
    <citation type="journal article" date="2013" name="Genome Biol.">
        <title>Comparative genomics of the core and accessory genomes of 48 Sinorhizobium strains comprising five genospecies.</title>
        <authorList>
            <person name="Sugawara M."/>
            <person name="Epstein B."/>
            <person name="Badgley B.D."/>
            <person name="Unno T."/>
            <person name="Xu L."/>
            <person name="Reese J."/>
            <person name="Gyaneshwar P."/>
            <person name="Denny R."/>
            <person name="Mudge J."/>
            <person name="Bharti A.K."/>
            <person name="Farmer A.D."/>
            <person name="May G.D."/>
            <person name="Woodward J.E."/>
            <person name="Medigue C."/>
            <person name="Vallenet D."/>
            <person name="Lajus A."/>
            <person name="Rouy Z."/>
            <person name="Martinez-Vaz B."/>
            <person name="Tiffin P."/>
            <person name="Young N.D."/>
            <person name="Sadowsky M.J."/>
        </authorList>
    </citation>
    <scope>NUCLEOTIDE SEQUENCE [LARGE SCALE GENOMIC DNA]</scope>
    <source>
        <strain evidence="1 2">N6B1</strain>
    </source>
</reference>